<evidence type="ECO:0000313" key="3">
    <source>
        <dbReference type="EMBL" id="NBI34316.1"/>
    </source>
</evidence>
<proteinExistence type="predicted"/>
<organism evidence="3">
    <name type="scientific">Muribaculaceae bacterium Z82</name>
    <dbReference type="NCBI Taxonomy" id="2304548"/>
    <lineage>
        <taxon>Bacteria</taxon>
        <taxon>Pseudomonadati</taxon>
        <taxon>Bacteroidota</taxon>
        <taxon>Bacteroidia</taxon>
        <taxon>Bacteroidales</taxon>
        <taxon>Muribaculaceae</taxon>
    </lineage>
</organism>
<dbReference type="SUPFAM" id="SSF51556">
    <property type="entry name" value="Metallo-dependent hydrolases"/>
    <property type="match status" value="1"/>
</dbReference>
<feature type="domain" description="Amidohydrolase-related" evidence="2">
    <location>
        <begin position="53"/>
        <end position="402"/>
    </location>
</feature>
<dbReference type="AlphaFoldDB" id="A0A7C9JDJ0"/>
<dbReference type="EMBL" id="QWKH01000022">
    <property type="protein sequence ID" value="NBI34316.1"/>
    <property type="molecule type" value="Genomic_DNA"/>
</dbReference>
<dbReference type="Gene3D" id="3.20.20.140">
    <property type="entry name" value="Metal-dependent hydrolases"/>
    <property type="match status" value="1"/>
</dbReference>
<dbReference type="InterPro" id="IPR050287">
    <property type="entry name" value="MTA/SAH_deaminase"/>
</dbReference>
<dbReference type="Gene3D" id="2.30.40.10">
    <property type="entry name" value="Urease, subunit C, domain 1"/>
    <property type="match status" value="1"/>
</dbReference>
<dbReference type="GO" id="GO:0016810">
    <property type="term" value="F:hydrolase activity, acting on carbon-nitrogen (but not peptide) bonds"/>
    <property type="evidence" value="ECO:0007669"/>
    <property type="project" value="InterPro"/>
</dbReference>
<dbReference type="SUPFAM" id="SSF51338">
    <property type="entry name" value="Composite domain of metallo-dependent hydrolases"/>
    <property type="match status" value="1"/>
</dbReference>
<dbReference type="CDD" id="cd01298">
    <property type="entry name" value="ATZ_TRZ_like"/>
    <property type="match status" value="1"/>
</dbReference>
<accession>A0A7C9JDJ0</accession>
<protein>
    <submittedName>
        <fullName evidence="3">Amidohydrolase</fullName>
    </submittedName>
</protein>
<comment type="caution">
    <text evidence="3">The sequence shown here is derived from an EMBL/GenBank/DDBJ whole genome shotgun (WGS) entry which is preliminary data.</text>
</comment>
<dbReference type="Pfam" id="PF01979">
    <property type="entry name" value="Amidohydro_1"/>
    <property type="match status" value="1"/>
</dbReference>
<dbReference type="InterPro" id="IPR011059">
    <property type="entry name" value="Metal-dep_hydrolase_composite"/>
</dbReference>
<gene>
    <name evidence="3" type="ORF">D1639_04575</name>
</gene>
<dbReference type="PANTHER" id="PTHR43794:SF11">
    <property type="entry name" value="AMIDOHYDROLASE-RELATED DOMAIN-CONTAINING PROTEIN"/>
    <property type="match status" value="1"/>
</dbReference>
<keyword evidence="1 3" id="KW-0378">Hydrolase</keyword>
<dbReference type="InterPro" id="IPR006680">
    <property type="entry name" value="Amidohydro-rel"/>
</dbReference>
<name>A0A7C9JDJ0_9BACT</name>
<evidence type="ECO:0000256" key="1">
    <source>
        <dbReference type="ARBA" id="ARBA00022801"/>
    </source>
</evidence>
<evidence type="ECO:0000259" key="2">
    <source>
        <dbReference type="Pfam" id="PF01979"/>
    </source>
</evidence>
<sequence>MLFERIGIIDENFAFRKDYWVGVTGDRIDYVGPCPPKDPERYGQRYDGAGKLMIPAFYDAHAHAPMTLLRGYAENLPLQSWLFDRVFPFEAKITAEDCYWATLLACAEMARYGVVSFSDMYYHMQEGARAALDAGLKMNLSDTLIAGNGESLFDLPLSTQNDRLLERWQGAGDGRIVVDCNVHAEYTSHPGAVRQIIDFAREHGLRMQVHMSETRLEVEECRQRHDGLSPVQYFDELGMFELPTTAAHCVWVTDEDMDILARKGVFVAANPASNLKLGSGIAPYGAMLERGVRLCLGTDGMASNNNHDMMQDMYLLALLPKGATHNPAVITPAEALRAATRTGALSQGRDDCGCLAPGAKADLAVLDVTGPSWAPFTDPLVNLVYSGHGSDVCLTLCDGRVVYRDGEWPTIDVERAKEEVASRTARIVAEL</sequence>
<reference evidence="3" key="1">
    <citation type="submission" date="2018-08" db="EMBL/GenBank/DDBJ databases">
        <title>Murine metabolic-syndrome-specific gut microbial biobank.</title>
        <authorList>
            <person name="Liu C."/>
        </authorList>
    </citation>
    <scope>NUCLEOTIDE SEQUENCE [LARGE SCALE GENOMIC DNA]</scope>
    <source>
        <strain evidence="3">Z82</strain>
    </source>
</reference>
<dbReference type="InterPro" id="IPR032466">
    <property type="entry name" value="Metal_Hydrolase"/>
</dbReference>
<dbReference type="PANTHER" id="PTHR43794">
    <property type="entry name" value="AMINOHYDROLASE SSNA-RELATED"/>
    <property type="match status" value="1"/>
</dbReference>